<name>I3ZMX0_TERRK</name>
<feature type="chain" id="PRO_5003685242" description="SnoaL-like domain-containing protein" evidence="1">
    <location>
        <begin position="24"/>
        <end position="193"/>
    </location>
</feature>
<dbReference type="OrthoDB" id="8754772at2"/>
<keyword evidence="3" id="KW-1185">Reference proteome</keyword>
<dbReference type="AlphaFoldDB" id="I3ZMX0"/>
<accession>I3ZMX0</accession>
<protein>
    <recommendedName>
        <fullName evidence="4">SnoaL-like domain-containing protein</fullName>
    </recommendedName>
</protein>
<evidence type="ECO:0000313" key="3">
    <source>
        <dbReference type="Proteomes" id="UP000006056"/>
    </source>
</evidence>
<proteinExistence type="predicted"/>
<evidence type="ECO:0000256" key="1">
    <source>
        <dbReference type="SAM" id="SignalP"/>
    </source>
</evidence>
<dbReference type="HOGENOM" id="CLU_115824_0_0_0"/>
<evidence type="ECO:0008006" key="4">
    <source>
        <dbReference type="Google" id="ProtNLM"/>
    </source>
</evidence>
<dbReference type="EMBL" id="CP003379">
    <property type="protein sequence ID" value="AFL90588.1"/>
    <property type="molecule type" value="Genomic_DNA"/>
</dbReference>
<gene>
    <name evidence="2" type="ordered locus">Terro_4391</name>
</gene>
<sequence length="193" mass="20969">MTSFLSRKVLLPTFLCVASVASAQTAPAPTPAAPAPGAIAAHPEWPKANPADVSSPQAIIAAVSDAISGEAGTPRDWQRVRSLFIPGAGRMVVTRVPKSGPADVTVMSIDDYEKRAGGQTFFEKPIAYQVESFGRTTHVYESYGIRHKTTDAEPYVRGVNSFELLFDGTRYYILQIFWDTERPDNPLPANLSK</sequence>
<organism evidence="2 3">
    <name type="scientific">Terriglobus roseus (strain DSM 18391 / NRRL B-41598 / KBS 63)</name>
    <dbReference type="NCBI Taxonomy" id="926566"/>
    <lineage>
        <taxon>Bacteria</taxon>
        <taxon>Pseudomonadati</taxon>
        <taxon>Acidobacteriota</taxon>
        <taxon>Terriglobia</taxon>
        <taxon>Terriglobales</taxon>
        <taxon>Acidobacteriaceae</taxon>
        <taxon>Terriglobus</taxon>
    </lineage>
</organism>
<evidence type="ECO:0000313" key="2">
    <source>
        <dbReference type="EMBL" id="AFL90588.1"/>
    </source>
</evidence>
<dbReference type="eggNOG" id="ENOG502ZPJP">
    <property type="taxonomic scope" value="Bacteria"/>
</dbReference>
<dbReference type="STRING" id="926566.Terro_4391"/>
<reference evidence="2 3" key="1">
    <citation type="submission" date="2012-06" db="EMBL/GenBank/DDBJ databases">
        <title>Complete genome of Terriglobus roseus DSM 18391.</title>
        <authorList>
            <consortium name="US DOE Joint Genome Institute (JGI-PGF)"/>
            <person name="Lucas S."/>
            <person name="Copeland A."/>
            <person name="Lapidus A."/>
            <person name="Glavina del Rio T."/>
            <person name="Dalin E."/>
            <person name="Tice H."/>
            <person name="Bruce D."/>
            <person name="Goodwin L."/>
            <person name="Pitluck S."/>
            <person name="Peters L."/>
            <person name="Mikhailova N."/>
            <person name="Munk A.C.C."/>
            <person name="Kyrpides N."/>
            <person name="Mavromatis K."/>
            <person name="Ivanova N."/>
            <person name="Brettin T."/>
            <person name="Detter J.C."/>
            <person name="Han C."/>
            <person name="Larimer F."/>
            <person name="Land M."/>
            <person name="Hauser L."/>
            <person name="Markowitz V."/>
            <person name="Cheng J.-F."/>
            <person name="Hugenholtz P."/>
            <person name="Woyke T."/>
            <person name="Wu D."/>
            <person name="Brambilla E."/>
            <person name="Klenk H.-P."/>
            <person name="Eisen J.A."/>
        </authorList>
    </citation>
    <scope>NUCLEOTIDE SEQUENCE [LARGE SCALE GENOMIC DNA]</scope>
    <source>
        <strain evidence="3">DSM 18391 / NRRL B-41598 / KBS 63</strain>
    </source>
</reference>
<keyword evidence="1" id="KW-0732">Signal</keyword>
<dbReference type="KEGG" id="trs:Terro_4391"/>
<dbReference type="Proteomes" id="UP000006056">
    <property type="component" value="Chromosome"/>
</dbReference>
<dbReference type="RefSeq" id="WP_014787848.1">
    <property type="nucleotide sequence ID" value="NC_018014.1"/>
</dbReference>
<feature type="signal peptide" evidence="1">
    <location>
        <begin position="1"/>
        <end position="23"/>
    </location>
</feature>